<sequence length="255" mass="27296">MVRPRWSSSMNEPQRYNFVRASVWLASLLVVVAACGGDEVDSSIDAIDAIDAGVADVDTERAQGAGGNVEMLPDPNDVWIQSITTHGAGCPKSKPDSAVSDISIDKKSFIVTFADMVLSNPPGPTVKVTNCVASVSLHVPGGWQVSVATINTRGYAFLENGLTARQTSSYFFAGDPVGFVAHAKLVGPIDEFYVFSDEIPFESIVWSACGMSAIFAVNTSLILNATLNPNGAGVFNNTTIDGSFKKEFQFQWRKC</sequence>
<dbReference type="InterPro" id="IPR025649">
    <property type="entry name" value="DUF4360"/>
</dbReference>
<name>A0A0C2CKM2_9BACT</name>
<dbReference type="AlphaFoldDB" id="A0A0C2CKM2"/>
<accession>A0A0C2CKM2</accession>
<dbReference type="PROSITE" id="PS51257">
    <property type="entry name" value="PROKAR_LIPOPROTEIN"/>
    <property type="match status" value="1"/>
</dbReference>
<evidence type="ECO:0000313" key="1">
    <source>
        <dbReference type="EMBL" id="KIG11751.1"/>
    </source>
</evidence>
<organism evidence="1 2">
    <name type="scientific">Enhygromyxa salina</name>
    <dbReference type="NCBI Taxonomy" id="215803"/>
    <lineage>
        <taxon>Bacteria</taxon>
        <taxon>Pseudomonadati</taxon>
        <taxon>Myxococcota</taxon>
        <taxon>Polyangia</taxon>
        <taxon>Nannocystales</taxon>
        <taxon>Nannocystaceae</taxon>
        <taxon>Enhygromyxa</taxon>
    </lineage>
</organism>
<gene>
    <name evidence="1" type="ORF">DB30_02559</name>
</gene>
<dbReference type="EMBL" id="JMCC02000184">
    <property type="protein sequence ID" value="KIG11751.1"/>
    <property type="molecule type" value="Genomic_DNA"/>
</dbReference>
<proteinExistence type="predicted"/>
<dbReference type="Proteomes" id="UP000031599">
    <property type="component" value="Unassembled WGS sequence"/>
</dbReference>
<dbReference type="PANTHER" id="PTHR38847:SF1">
    <property type="entry name" value="PSEUDOURIDINE SYNTHASE RSUA_RLUA-LIKE DOMAIN-CONTAINING PROTEIN"/>
    <property type="match status" value="1"/>
</dbReference>
<protein>
    <submittedName>
        <fullName evidence="1">Putative secreted protein</fullName>
    </submittedName>
</protein>
<dbReference type="PANTHER" id="PTHR38847">
    <property type="match status" value="1"/>
</dbReference>
<reference evidence="1 2" key="1">
    <citation type="submission" date="2014-12" db="EMBL/GenBank/DDBJ databases">
        <title>Genome assembly of Enhygromyxa salina DSM 15201.</title>
        <authorList>
            <person name="Sharma G."/>
            <person name="Subramanian S."/>
        </authorList>
    </citation>
    <scope>NUCLEOTIDE SEQUENCE [LARGE SCALE GENOMIC DNA]</scope>
    <source>
        <strain evidence="1 2">DSM 15201</strain>
    </source>
</reference>
<comment type="caution">
    <text evidence="1">The sequence shown here is derived from an EMBL/GenBank/DDBJ whole genome shotgun (WGS) entry which is preliminary data.</text>
</comment>
<evidence type="ECO:0000313" key="2">
    <source>
        <dbReference type="Proteomes" id="UP000031599"/>
    </source>
</evidence>
<dbReference type="Pfam" id="PF14273">
    <property type="entry name" value="DUF4360"/>
    <property type="match status" value="1"/>
</dbReference>